<dbReference type="CDD" id="cd11579">
    <property type="entry name" value="Glyco_tran_WbsX"/>
    <property type="match status" value="1"/>
</dbReference>
<evidence type="ECO:0000313" key="1">
    <source>
        <dbReference type="EMBL" id="MBW6410265.1"/>
    </source>
</evidence>
<gene>
    <name evidence="1" type="ORF">KYD98_09170</name>
</gene>
<keyword evidence="2" id="KW-1185">Reference proteome</keyword>
<organism evidence="1 2">
    <name type="scientific">Clostridium weizhouense</name>
    <dbReference type="NCBI Taxonomy" id="2859781"/>
    <lineage>
        <taxon>Bacteria</taxon>
        <taxon>Bacillati</taxon>
        <taxon>Bacillota</taxon>
        <taxon>Clostridia</taxon>
        <taxon>Eubacteriales</taxon>
        <taxon>Clostridiaceae</taxon>
        <taxon>Clostridium</taxon>
    </lineage>
</organism>
<dbReference type="Gene3D" id="3.20.20.80">
    <property type="entry name" value="Glycosidases"/>
    <property type="match status" value="1"/>
</dbReference>
<dbReference type="PANTHER" id="PTHR41244:SF1">
    <property type="entry name" value="GLYCOSYLTRANSFERASE"/>
    <property type="match status" value="1"/>
</dbReference>
<sequence>MFNYNIENTQLSLNKGKMDLRLKGWAFNTEKDIKIKITDDKDNTCKFKLQKCRRSDVYKYFKNNEKALESGIILEINSLKKTVNKINILFLDDKENLLLEHIVDIKKLNLSGINEKISYNNLEKVFRSIKKDGIKLTYNKIMNKFKNIETGNSEQSILEPYVYIDENYEYQSVNNHNIVLIINSTNNSIIEDYYLNTVKSVQKQNFNKIINLYTKLNNELILKNKDLINNCTNMECEEELITNDDVLKFIKKKQFDIDNVYYIMVTAGDSLAGSSIKRIEEVLDKNNAKIITFNEDRILEDAYIAPLYKEDAINQKRNKNIIFRKGLVIHSSKIENYLEDKIDISDIHVIDKVLYHYRIVENSQLKNNVKPIAFYLPQYHAIPENDEWWGKGFTEWTNVTKGKPLFDGHYQPHVPGKLGYYNLVEDKSIQYKQIELAKEYGIHGFCYYYYWFNGKRLLEKPLDNLLADKGLDFPFCICWANETWSRRWDGQEKEVLIKQEHNEDTDNRFIEDIIPILKDDRYIKVNGAPILLIYRAELFPNLAETITKWKEVCKKNGVDDLHVSLVQSFGLTDPNIYGGDSAVEFPPHGIITGEISKTMPNLVKEFGGNIYDYRDVVSRYVNKRPDYYKAFRGAMLSWDNTARRGANSNVFAYANPKEYKKWITGIVDYTNNYNDEAYQYVFINAWNEWAEGTHLEPDERYGTQYLKATKEAIDSNY</sequence>
<dbReference type="RefSeq" id="WP_219779437.1">
    <property type="nucleotide sequence ID" value="NZ_JAHXPT010000006.1"/>
</dbReference>
<proteinExistence type="predicted"/>
<dbReference type="EMBL" id="JAHXPT010000006">
    <property type="protein sequence ID" value="MBW6410265.1"/>
    <property type="molecule type" value="Genomic_DNA"/>
</dbReference>
<name>A0ABS7AS00_9CLOT</name>
<comment type="caution">
    <text evidence="1">The sequence shown here is derived from an EMBL/GenBank/DDBJ whole genome shotgun (WGS) entry which is preliminary data.</text>
</comment>
<protein>
    <submittedName>
        <fullName evidence="1">Glycoside hydrolase family 99-like domain-containing protein</fullName>
    </submittedName>
</protein>
<reference evidence="1 2" key="1">
    <citation type="submission" date="2021-07" db="EMBL/GenBank/DDBJ databases">
        <title>Clostridium weizhouense sp. nov., an anaerobic bacterium isolated from activated sludge of Petroleum wastewater.</title>
        <authorList>
            <person name="Li Q."/>
        </authorList>
    </citation>
    <scope>NUCLEOTIDE SEQUENCE [LARGE SCALE GENOMIC DNA]</scope>
    <source>
        <strain evidence="1 2">YB-6</strain>
    </source>
</reference>
<dbReference type="PANTHER" id="PTHR41244">
    <property type="entry name" value="RHAMNAN SYNTHESIS F"/>
    <property type="match status" value="1"/>
</dbReference>
<dbReference type="Proteomes" id="UP001519921">
    <property type="component" value="Unassembled WGS sequence"/>
</dbReference>
<dbReference type="Pfam" id="PF14307">
    <property type="entry name" value="Glyco_tran_WbsX"/>
    <property type="match status" value="1"/>
</dbReference>
<evidence type="ECO:0000313" key="2">
    <source>
        <dbReference type="Proteomes" id="UP001519921"/>
    </source>
</evidence>
<accession>A0ABS7AS00</accession>
<dbReference type="InterPro" id="IPR032719">
    <property type="entry name" value="WbsX"/>
</dbReference>